<organism evidence="1">
    <name type="scientific">freshwater metagenome</name>
    <dbReference type="NCBI Taxonomy" id="449393"/>
    <lineage>
        <taxon>unclassified sequences</taxon>
        <taxon>metagenomes</taxon>
        <taxon>ecological metagenomes</taxon>
    </lineage>
</organism>
<protein>
    <submittedName>
        <fullName evidence="1">Unannotated protein</fullName>
    </submittedName>
</protein>
<dbReference type="PANTHER" id="PTHR28255">
    <property type="match status" value="1"/>
</dbReference>
<dbReference type="InterPro" id="IPR005624">
    <property type="entry name" value="PduO/GlcC-like"/>
</dbReference>
<dbReference type="GO" id="GO:0006620">
    <property type="term" value="P:post-translational protein targeting to endoplasmic reticulum membrane"/>
    <property type="evidence" value="ECO:0007669"/>
    <property type="project" value="TreeGrafter"/>
</dbReference>
<dbReference type="EMBL" id="CAESPC010000088">
    <property type="protein sequence ID" value="CAB4367016.1"/>
    <property type="molecule type" value="Genomic_DNA"/>
</dbReference>
<gene>
    <name evidence="1" type="ORF">UFOPK4180_00615</name>
</gene>
<dbReference type="AlphaFoldDB" id="A0A6J6ADT6"/>
<dbReference type="Gene3D" id="3.30.450.150">
    <property type="entry name" value="Haem-degrading domain"/>
    <property type="match status" value="1"/>
</dbReference>
<dbReference type="GO" id="GO:0072380">
    <property type="term" value="C:TRC complex"/>
    <property type="evidence" value="ECO:0007669"/>
    <property type="project" value="TreeGrafter"/>
</dbReference>
<dbReference type="Pfam" id="PF03928">
    <property type="entry name" value="HbpS-like"/>
    <property type="match status" value="1"/>
</dbReference>
<dbReference type="InterPro" id="IPR038084">
    <property type="entry name" value="PduO/GlcC-like_sf"/>
</dbReference>
<reference evidence="1" key="1">
    <citation type="submission" date="2020-05" db="EMBL/GenBank/DDBJ databases">
        <authorList>
            <person name="Chiriac C."/>
            <person name="Salcher M."/>
            <person name="Ghai R."/>
            <person name="Kavagutti S V."/>
        </authorList>
    </citation>
    <scope>NUCLEOTIDE SEQUENCE</scope>
</reference>
<accession>A0A6J6ADT6</accession>
<sequence>MVATTGGFTSEGLALEARALQLSSLSQAEALEIGAIAQSIGLDRKLPIAIEVRMKEWVVFHASLPGSTPDNDSWIVRKARVVNATGNSTMYERVLSEEQGIDWYEVKGLPEETHAIHGGGLALNVVGLGLTGILIVSGLPQVEDHLLGVEIITEYLARKGEQQ</sequence>
<dbReference type="SUPFAM" id="SSF143744">
    <property type="entry name" value="GlcG-like"/>
    <property type="match status" value="1"/>
</dbReference>
<dbReference type="PANTHER" id="PTHR28255:SF1">
    <property type="entry name" value="UPF0303 PROTEIN YBR137W"/>
    <property type="match status" value="1"/>
</dbReference>
<proteinExistence type="predicted"/>
<evidence type="ECO:0000313" key="1">
    <source>
        <dbReference type="EMBL" id="CAB4367016.1"/>
    </source>
</evidence>
<name>A0A6J6ADT6_9ZZZZ</name>
<dbReference type="InterPro" id="IPR010371">
    <property type="entry name" value="YBR137W-like"/>
</dbReference>